<proteinExistence type="predicted"/>
<sequence length="360" mass="40934">MILPVAGMSLPIVKTLADCADFSKTVSPFIPQLQTLTQQLLHPTTDSESLKSLYLSTNPLISGFALSLFLAPIFLVVSEFNKNYSQVDRCWSILPTLYNAHFTIWAHLNGLPTQRLDSVLAFSCLWSLRLTFNYWRKGGYSVGSEDYRWEVLREKIPPSLFFVFNVLFISLAQSVLLFSITTPTYVLLLASRLTGNPMTTVDIVFSCGMIALVLLEFVADNQQWNYQSAKKQYQKTAKVPPNYEREDLDRGFIVTGLFSLSRHPNFAAEQTIWVLLYQWCCYETLTFWNWTFFGAMSYLILFQASTWFTELVSSGKYPEYAEYQQLVGKFLPKLTGHGVGELRRRAVVKTDANAAAGKKS</sequence>
<feature type="transmembrane region" description="Helical" evidence="1">
    <location>
        <begin position="200"/>
        <end position="219"/>
    </location>
</feature>
<dbReference type="InterPro" id="IPR010721">
    <property type="entry name" value="UstE-like"/>
</dbReference>
<organism evidence="2 3">
    <name type="scientific">Cryomyces minteri</name>
    <dbReference type="NCBI Taxonomy" id="331657"/>
    <lineage>
        <taxon>Eukaryota</taxon>
        <taxon>Fungi</taxon>
        <taxon>Dikarya</taxon>
        <taxon>Ascomycota</taxon>
        <taxon>Pezizomycotina</taxon>
        <taxon>Dothideomycetes</taxon>
        <taxon>Dothideomycetes incertae sedis</taxon>
        <taxon>Cryomyces</taxon>
    </lineage>
</organism>
<dbReference type="GO" id="GO:0016020">
    <property type="term" value="C:membrane"/>
    <property type="evidence" value="ECO:0007669"/>
    <property type="project" value="TreeGrafter"/>
</dbReference>
<gene>
    <name evidence="2" type="ORF">B0A49_00360</name>
</gene>
<feature type="transmembrane region" description="Helical" evidence="1">
    <location>
        <begin position="156"/>
        <end position="180"/>
    </location>
</feature>
<dbReference type="EMBL" id="NAJN01000020">
    <property type="protein sequence ID" value="TKA81588.1"/>
    <property type="molecule type" value="Genomic_DNA"/>
</dbReference>
<keyword evidence="1" id="KW-0472">Membrane</keyword>
<evidence type="ECO:0000313" key="2">
    <source>
        <dbReference type="EMBL" id="TKA81588.1"/>
    </source>
</evidence>
<dbReference type="Pfam" id="PF06966">
    <property type="entry name" value="DUF1295"/>
    <property type="match status" value="1"/>
</dbReference>
<evidence type="ECO:0000313" key="3">
    <source>
        <dbReference type="Proteomes" id="UP000308768"/>
    </source>
</evidence>
<dbReference type="PANTHER" id="PTHR32251:SF23">
    <property type="entry name" value="3-OXO-5-ALPHA-STEROID 4-DEHYDROGENASE (DUF1295)"/>
    <property type="match status" value="1"/>
</dbReference>
<keyword evidence="1" id="KW-1133">Transmembrane helix</keyword>
<feature type="transmembrane region" description="Helical" evidence="1">
    <location>
        <begin position="60"/>
        <end position="78"/>
    </location>
</feature>
<dbReference type="AlphaFoldDB" id="A0A4U0XZW5"/>
<dbReference type="PANTHER" id="PTHR32251">
    <property type="entry name" value="3-OXO-5-ALPHA-STEROID 4-DEHYDROGENASE"/>
    <property type="match status" value="1"/>
</dbReference>
<comment type="caution">
    <text evidence="2">The sequence shown here is derived from an EMBL/GenBank/DDBJ whole genome shotgun (WGS) entry which is preliminary data.</text>
</comment>
<dbReference type="Gene3D" id="1.20.120.1630">
    <property type="match status" value="1"/>
</dbReference>
<keyword evidence="1" id="KW-0812">Transmembrane</keyword>
<reference evidence="2 3" key="1">
    <citation type="submission" date="2017-03" db="EMBL/GenBank/DDBJ databases">
        <title>Genomes of endolithic fungi from Antarctica.</title>
        <authorList>
            <person name="Coleine C."/>
            <person name="Masonjones S."/>
            <person name="Stajich J.E."/>
        </authorList>
    </citation>
    <scope>NUCLEOTIDE SEQUENCE [LARGE SCALE GENOMIC DNA]</scope>
    <source>
        <strain evidence="2 3">CCFEE 5187</strain>
    </source>
</reference>
<protein>
    <recommendedName>
        <fullName evidence="4">Steroid 5-alpha reductase C-terminal domain-containing protein</fullName>
    </recommendedName>
</protein>
<accession>A0A4U0XZW5</accession>
<evidence type="ECO:0008006" key="4">
    <source>
        <dbReference type="Google" id="ProtNLM"/>
    </source>
</evidence>
<dbReference type="Proteomes" id="UP000308768">
    <property type="component" value="Unassembled WGS sequence"/>
</dbReference>
<keyword evidence="3" id="KW-1185">Reference proteome</keyword>
<evidence type="ECO:0000256" key="1">
    <source>
        <dbReference type="SAM" id="Phobius"/>
    </source>
</evidence>
<name>A0A4U0XZW5_9PEZI</name>
<dbReference type="OrthoDB" id="201504at2759"/>